<feature type="region of interest" description="Disordered" evidence="1">
    <location>
        <begin position="84"/>
        <end position="112"/>
    </location>
</feature>
<reference evidence="2" key="1">
    <citation type="submission" date="2021-06" db="EMBL/GenBank/DDBJ databases">
        <authorList>
            <person name="Kallberg Y."/>
            <person name="Tangrot J."/>
            <person name="Rosling A."/>
        </authorList>
    </citation>
    <scope>NUCLEOTIDE SEQUENCE</scope>
    <source>
        <strain evidence="2">BR232B</strain>
    </source>
</reference>
<dbReference type="EMBL" id="CAJVPI010003151">
    <property type="protein sequence ID" value="CAG8654910.1"/>
    <property type="molecule type" value="Genomic_DNA"/>
</dbReference>
<dbReference type="Proteomes" id="UP000789739">
    <property type="component" value="Unassembled WGS sequence"/>
</dbReference>
<accession>A0A9N9DXP0</accession>
<evidence type="ECO:0000256" key="1">
    <source>
        <dbReference type="SAM" id="MobiDB-lite"/>
    </source>
</evidence>
<sequence length="315" mass="36590">MSNMNNFNNSTPDALPPSKANMESERDLGIHYKDGDEELGKKETKTEEIQDIFMSTPCSVSRLDEYSRACPQLYQTSNIREHVLDDQSSKNNSNLLRSVSYSDKPERQKTLGHDSAEQRFVPFPTRSEWNDTSKSREMGLQELCGNKLLDLPSHVEAQYSDQNVHNQCANEKKDSILSKLQNLPDYLCEQLDKNNRFGFRQITNEDSLDFVDAEYIEYLNEKFGITDVQPIFIDHSGFVIWLLDKGGNMYEWNKMQQGLEYMGKNLIDGLTNNFLYPENICVVMEDTGERIPVKEFNRQLEERAKRIWDNRVILK</sequence>
<keyword evidence="3" id="KW-1185">Reference proteome</keyword>
<organism evidence="2 3">
    <name type="scientific">Paraglomus brasilianum</name>
    <dbReference type="NCBI Taxonomy" id="144538"/>
    <lineage>
        <taxon>Eukaryota</taxon>
        <taxon>Fungi</taxon>
        <taxon>Fungi incertae sedis</taxon>
        <taxon>Mucoromycota</taxon>
        <taxon>Glomeromycotina</taxon>
        <taxon>Glomeromycetes</taxon>
        <taxon>Paraglomerales</taxon>
        <taxon>Paraglomeraceae</taxon>
        <taxon>Paraglomus</taxon>
    </lineage>
</organism>
<protein>
    <submittedName>
        <fullName evidence="2">8427_t:CDS:1</fullName>
    </submittedName>
</protein>
<feature type="compositionally biased region" description="Basic and acidic residues" evidence="1">
    <location>
        <begin position="22"/>
        <end position="44"/>
    </location>
</feature>
<evidence type="ECO:0000313" key="2">
    <source>
        <dbReference type="EMBL" id="CAG8654910.1"/>
    </source>
</evidence>
<gene>
    <name evidence="2" type="ORF">PBRASI_LOCUS10460</name>
</gene>
<feature type="compositionally biased region" description="Polar residues" evidence="1">
    <location>
        <begin position="89"/>
        <end position="101"/>
    </location>
</feature>
<comment type="caution">
    <text evidence="2">The sequence shown here is derived from an EMBL/GenBank/DDBJ whole genome shotgun (WGS) entry which is preliminary data.</text>
</comment>
<feature type="region of interest" description="Disordered" evidence="1">
    <location>
        <begin position="1"/>
        <end position="44"/>
    </location>
</feature>
<name>A0A9N9DXP0_9GLOM</name>
<dbReference type="OrthoDB" id="2441284at2759"/>
<proteinExistence type="predicted"/>
<dbReference type="AlphaFoldDB" id="A0A9N9DXP0"/>
<feature type="compositionally biased region" description="Polar residues" evidence="1">
    <location>
        <begin position="1"/>
        <end position="12"/>
    </location>
</feature>
<feature type="compositionally biased region" description="Basic and acidic residues" evidence="1">
    <location>
        <begin position="103"/>
        <end position="112"/>
    </location>
</feature>
<evidence type="ECO:0000313" key="3">
    <source>
        <dbReference type="Proteomes" id="UP000789739"/>
    </source>
</evidence>